<reference evidence="1" key="2">
    <citation type="submission" date="2022-06" db="UniProtKB">
        <authorList>
            <consortium name="EnsemblMetazoa"/>
        </authorList>
    </citation>
    <scope>IDENTIFICATION</scope>
    <source>
        <strain evidence="1">DF5081</strain>
    </source>
</reference>
<accession>A0A8R1HR00</accession>
<sequence length="286" mass="32100">MSSAKLMETTATNNISLENSSVAVNPITESLALTDLTASSFASSLSQTFSTFNTHSSNYHTFNSSSSSPPNSSTFTPSFPSLFPSSSPPPTTPPHWPYTAFVYTFIPSSTSPTNPLPFYPPTSFFNPSNTGKCKLRRNCKNHTSLDGDGGIGRQCKTGNRNRPMKIHLLQLSSEFRLIMRYKVDLLLTKKNYESYKNKLNDMYSEKDFILIVFKNAAGGMSVAFLKIEENSCETDPSDCPPYAFESITELQMIICMENEFTNDELTNRYMKMIKCADDDCKYPFYR</sequence>
<organism evidence="1 2">
    <name type="scientific">Caenorhabditis japonica</name>
    <dbReference type="NCBI Taxonomy" id="281687"/>
    <lineage>
        <taxon>Eukaryota</taxon>
        <taxon>Metazoa</taxon>
        <taxon>Ecdysozoa</taxon>
        <taxon>Nematoda</taxon>
        <taxon>Chromadorea</taxon>
        <taxon>Rhabditida</taxon>
        <taxon>Rhabditina</taxon>
        <taxon>Rhabditomorpha</taxon>
        <taxon>Rhabditoidea</taxon>
        <taxon>Rhabditidae</taxon>
        <taxon>Peloderinae</taxon>
        <taxon>Caenorhabditis</taxon>
    </lineage>
</organism>
<protein>
    <submittedName>
        <fullName evidence="1">Uncharacterized protein</fullName>
    </submittedName>
</protein>
<dbReference type="Proteomes" id="UP000005237">
    <property type="component" value="Unassembled WGS sequence"/>
</dbReference>
<evidence type="ECO:0000313" key="2">
    <source>
        <dbReference type="Proteomes" id="UP000005237"/>
    </source>
</evidence>
<reference evidence="2" key="1">
    <citation type="submission" date="2010-08" db="EMBL/GenBank/DDBJ databases">
        <authorList>
            <consortium name="Caenorhabditis japonica Sequencing Consortium"/>
            <person name="Wilson R.K."/>
        </authorList>
    </citation>
    <scope>NUCLEOTIDE SEQUENCE [LARGE SCALE GENOMIC DNA]</scope>
    <source>
        <strain evidence="2">DF5081</strain>
    </source>
</reference>
<name>A0A8R1HR00_CAEJA</name>
<dbReference type="AlphaFoldDB" id="A0A8R1HR00"/>
<keyword evidence="2" id="KW-1185">Reference proteome</keyword>
<dbReference type="EnsemblMetazoa" id="CJA06493.1">
    <property type="protein sequence ID" value="CJA06493.1"/>
    <property type="gene ID" value="WBGene00125697"/>
</dbReference>
<evidence type="ECO:0000313" key="1">
    <source>
        <dbReference type="EnsemblMetazoa" id="CJA06493.1"/>
    </source>
</evidence>
<proteinExistence type="predicted"/>